<dbReference type="Proteomes" id="UP000054843">
    <property type="component" value="Unassembled WGS sequence"/>
</dbReference>
<protein>
    <submittedName>
        <fullName evidence="7">Protein shuttle craft</fullName>
    </submittedName>
</protein>
<keyword evidence="2" id="KW-0479">Metal-binding</keyword>
<feature type="domain" description="NF-X1-type" evidence="6">
    <location>
        <begin position="343"/>
        <end position="366"/>
    </location>
</feature>
<evidence type="ECO:0000256" key="2">
    <source>
        <dbReference type="ARBA" id="ARBA00022723"/>
    </source>
</evidence>
<dbReference type="PANTHER" id="PTHR12360">
    <property type="entry name" value="NUCLEAR TRANSCRIPTION FACTOR, X-BOX BINDING 1 NFX1"/>
    <property type="match status" value="1"/>
</dbReference>
<reference evidence="7 8" key="1">
    <citation type="submission" date="2015-01" db="EMBL/GenBank/DDBJ databases">
        <title>Evolution of Trichinella species and genotypes.</title>
        <authorList>
            <person name="Korhonen P.K."/>
            <person name="Edoardo P."/>
            <person name="Giuseppe L.R."/>
            <person name="Gasser R.B."/>
        </authorList>
    </citation>
    <scope>NUCLEOTIDE SEQUENCE [LARGE SCALE GENOMIC DNA]</scope>
    <source>
        <strain evidence="7">ISS1980</strain>
    </source>
</reference>
<dbReference type="GO" id="GO:0000981">
    <property type="term" value="F:DNA-binding transcription factor activity, RNA polymerase II-specific"/>
    <property type="evidence" value="ECO:0007669"/>
    <property type="project" value="TreeGrafter"/>
</dbReference>
<comment type="caution">
    <text evidence="7">The sequence shown here is derived from an EMBL/GenBank/DDBJ whole genome shotgun (WGS) entry which is preliminary data.</text>
</comment>
<dbReference type="GO" id="GO:0000977">
    <property type="term" value="F:RNA polymerase II transcription regulatory region sequence-specific DNA binding"/>
    <property type="evidence" value="ECO:0007669"/>
    <property type="project" value="TreeGrafter"/>
</dbReference>
<evidence type="ECO:0000256" key="5">
    <source>
        <dbReference type="ARBA" id="ARBA00022833"/>
    </source>
</evidence>
<keyword evidence="3" id="KW-0677">Repeat</keyword>
<evidence type="ECO:0000256" key="4">
    <source>
        <dbReference type="ARBA" id="ARBA00022771"/>
    </source>
</evidence>
<accession>A0A0V1MQC3</accession>
<keyword evidence="8" id="KW-1185">Reference proteome</keyword>
<dbReference type="InterPro" id="IPR000967">
    <property type="entry name" value="Znf_NFX1"/>
</dbReference>
<dbReference type="STRING" id="268474.A0A0V1MQC3"/>
<comment type="similarity">
    <text evidence="1">Belongs to the NFX1 family.</text>
</comment>
<keyword evidence="5" id="KW-0862">Zinc</keyword>
<proteinExistence type="inferred from homology"/>
<evidence type="ECO:0000256" key="3">
    <source>
        <dbReference type="ARBA" id="ARBA00022737"/>
    </source>
</evidence>
<evidence type="ECO:0000259" key="6">
    <source>
        <dbReference type="SMART" id="SM00438"/>
    </source>
</evidence>
<feature type="domain" description="NF-X1-type" evidence="6">
    <location>
        <begin position="370"/>
        <end position="389"/>
    </location>
</feature>
<organism evidence="7 8">
    <name type="scientific">Trichinella papuae</name>
    <dbReference type="NCBI Taxonomy" id="268474"/>
    <lineage>
        <taxon>Eukaryota</taxon>
        <taxon>Metazoa</taxon>
        <taxon>Ecdysozoa</taxon>
        <taxon>Nematoda</taxon>
        <taxon>Enoplea</taxon>
        <taxon>Dorylaimia</taxon>
        <taxon>Trichinellida</taxon>
        <taxon>Trichinellidae</taxon>
        <taxon>Trichinella</taxon>
    </lineage>
</organism>
<dbReference type="InterPro" id="IPR034078">
    <property type="entry name" value="NFX1_fam"/>
</dbReference>
<evidence type="ECO:0000313" key="7">
    <source>
        <dbReference type="EMBL" id="KRZ74025.1"/>
    </source>
</evidence>
<dbReference type="GO" id="GO:0005634">
    <property type="term" value="C:nucleus"/>
    <property type="evidence" value="ECO:0007669"/>
    <property type="project" value="InterPro"/>
</dbReference>
<gene>
    <name evidence="7" type="primary">stc</name>
    <name evidence="7" type="ORF">T10_11383</name>
</gene>
<name>A0A0V1MQC3_9BILA</name>
<evidence type="ECO:0000256" key="1">
    <source>
        <dbReference type="ARBA" id="ARBA00007269"/>
    </source>
</evidence>
<dbReference type="GO" id="GO:0008270">
    <property type="term" value="F:zinc ion binding"/>
    <property type="evidence" value="ECO:0007669"/>
    <property type="project" value="UniProtKB-KW"/>
</dbReference>
<dbReference type="AlphaFoldDB" id="A0A0V1MQC3"/>
<dbReference type="SMART" id="SM00438">
    <property type="entry name" value="ZnF_NFX"/>
    <property type="match status" value="3"/>
</dbReference>
<feature type="domain" description="NF-X1-type" evidence="6">
    <location>
        <begin position="242"/>
        <end position="271"/>
    </location>
</feature>
<feature type="non-terminal residue" evidence="7">
    <location>
        <position position="500"/>
    </location>
</feature>
<sequence length="500" mass="57238">MSYVTGQKNSVKRGLSYKLCRIRYSTMQKSKQDSSSRKTSNVEFALPMLLEDASFDSNEDEQDKEEIFNLSGMICVLCCMNTFWCSKKLVCKEKLAFHLQNERLLSMICFEIITDHVKCAFAYCIFVGLRGGQVSVESHMGDGSVQDAEIQIHIIQQKRKSYSVEQLFKCKMRLMNNSSMLHELQYVRMSAKEFVIQVHDPFRCMSFASAPCYCGRIMKIGFCLELDNDRSCMSESTKLLSCGEHLCEQKCHPGYYVPCSNVLHSSSACRRCGSLSPHGDPRFLYICGKKCVPLSKALSRSCLYDHLPGFCGYICNKKLDCDGLRLAFHAWKCNRRCKYILDCEKHQCRKKCCTELRHECLAVCTRLLSCGMHSCNRPSHPGRCYSCELELVFHCGEQSGVCGRSGMKPNCLQFENMKKNDAFTSALRIKCFNVGQLGLSYSRRLIIFCERRERFVSSVEQAFMQFLDELQSQFDETMVSLSDDDFPQLKQLVCNCVSYT</sequence>
<keyword evidence="4" id="KW-0863">Zinc-finger</keyword>
<evidence type="ECO:0000313" key="8">
    <source>
        <dbReference type="Proteomes" id="UP000054843"/>
    </source>
</evidence>
<dbReference type="EMBL" id="JYDO01000055">
    <property type="protein sequence ID" value="KRZ74025.1"/>
    <property type="molecule type" value="Genomic_DNA"/>
</dbReference>